<sequence length="24" mass="2648">MKNGDLKKITAVNAENNNMTNIDV</sequence>
<dbReference type="EMBL" id="UINC01001393">
    <property type="protein sequence ID" value="SUZ79569.1"/>
    <property type="molecule type" value="Genomic_DNA"/>
</dbReference>
<protein>
    <submittedName>
        <fullName evidence="1">Uncharacterized protein</fullName>
    </submittedName>
</protein>
<gene>
    <name evidence="1" type="ORF">METZ01_LOCUS32423</name>
</gene>
<proteinExistence type="predicted"/>
<evidence type="ECO:0000313" key="1">
    <source>
        <dbReference type="EMBL" id="SUZ79569.1"/>
    </source>
</evidence>
<name>A0A381QM89_9ZZZZ</name>
<reference evidence="1" key="1">
    <citation type="submission" date="2018-05" db="EMBL/GenBank/DDBJ databases">
        <authorList>
            <person name="Lanie J.A."/>
            <person name="Ng W.-L."/>
            <person name="Kazmierczak K.M."/>
            <person name="Andrzejewski T.M."/>
            <person name="Davidsen T.M."/>
            <person name="Wayne K.J."/>
            <person name="Tettelin H."/>
            <person name="Glass J.I."/>
            <person name="Rusch D."/>
            <person name="Podicherti R."/>
            <person name="Tsui H.-C.T."/>
            <person name="Winkler M.E."/>
        </authorList>
    </citation>
    <scope>NUCLEOTIDE SEQUENCE</scope>
</reference>
<organism evidence="1">
    <name type="scientific">marine metagenome</name>
    <dbReference type="NCBI Taxonomy" id="408172"/>
    <lineage>
        <taxon>unclassified sequences</taxon>
        <taxon>metagenomes</taxon>
        <taxon>ecological metagenomes</taxon>
    </lineage>
</organism>
<dbReference type="AlphaFoldDB" id="A0A381QM89"/>
<accession>A0A381QM89</accession>
<feature type="non-terminal residue" evidence="1">
    <location>
        <position position="24"/>
    </location>
</feature>